<feature type="transmembrane region" description="Helical" evidence="8">
    <location>
        <begin position="198"/>
        <end position="216"/>
    </location>
</feature>
<keyword evidence="5 8" id="KW-0812">Transmembrane</keyword>
<feature type="transmembrane region" description="Helical" evidence="8">
    <location>
        <begin position="32"/>
        <end position="58"/>
    </location>
</feature>
<dbReference type="Proteomes" id="UP000005113">
    <property type="component" value="Unassembled WGS sequence"/>
</dbReference>
<evidence type="ECO:0000256" key="5">
    <source>
        <dbReference type="ARBA" id="ARBA00022692"/>
    </source>
</evidence>
<keyword evidence="4 8" id="KW-1003">Cell membrane</keyword>
<evidence type="ECO:0000256" key="1">
    <source>
        <dbReference type="ARBA" id="ARBA00004651"/>
    </source>
</evidence>
<dbReference type="HOGENOM" id="CLU_054750_5_5_10"/>
<protein>
    <recommendedName>
        <fullName evidence="8">Probable membrane transporter protein</fullName>
    </recommendedName>
</protein>
<keyword evidence="7 8" id="KW-0472">Membrane</keyword>
<comment type="subcellular location">
    <subcellularLocation>
        <location evidence="1 8">Cell membrane</location>
        <topology evidence="1 8">Multi-pass membrane protein</topology>
    </subcellularLocation>
</comment>
<name>J0P8F4_9BACT</name>
<dbReference type="PANTHER" id="PTHR30269">
    <property type="entry name" value="TRANSMEMBRANE PROTEIN YFCA"/>
    <property type="match status" value="1"/>
</dbReference>
<evidence type="ECO:0000256" key="6">
    <source>
        <dbReference type="ARBA" id="ARBA00022989"/>
    </source>
</evidence>
<dbReference type="Pfam" id="PF01925">
    <property type="entry name" value="TauE"/>
    <property type="match status" value="1"/>
</dbReference>
<proteinExistence type="inferred from homology"/>
<evidence type="ECO:0000256" key="7">
    <source>
        <dbReference type="ARBA" id="ARBA00023136"/>
    </source>
</evidence>
<evidence type="ECO:0000256" key="8">
    <source>
        <dbReference type="RuleBase" id="RU363041"/>
    </source>
</evidence>
<dbReference type="RefSeq" id="WP_002659516.1">
    <property type="nucleotide sequence ID" value="NZ_JH719942.1"/>
</dbReference>
<comment type="similarity">
    <text evidence="2 8">Belongs to the 4-toluene sulfonate uptake permease (TSUP) (TC 2.A.102) family.</text>
</comment>
<feature type="transmembrane region" description="Helical" evidence="8">
    <location>
        <begin position="133"/>
        <end position="151"/>
    </location>
</feature>
<feature type="transmembrane region" description="Helical" evidence="8">
    <location>
        <begin position="70"/>
        <end position="88"/>
    </location>
</feature>
<dbReference type="InterPro" id="IPR002781">
    <property type="entry name" value="TM_pro_TauE-like"/>
</dbReference>
<gene>
    <name evidence="9" type="ORF">SapgrDRAFT_2156</name>
</gene>
<accession>J0P8F4</accession>
<evidence type="ECO:0000313" key="9">
    <source>
        <dbReference type="EMBL" id="EJF53837.1"/>
    </source>
</evidence>
<feature type="transmembrane region" description="Helical" evidence="8">
    <location>
        <begin position="171"/>
        <end position="191"/>
    </location>
</feature>
<dbReference type="InterPro" id="IPR052017">
    <property type="entry name" value="TSUP"/>
</dbReference>
<dbReference type="EMBL" id="JH719942">
    <property type="protein sequence ID" value="EJF53837.1"/>
    <property type="molecule type" value="Genomic_DNA"/>
</dbReference>
<dbReference type="PANTHER" id="PTHR30269:SF37">
    <property type="entry name" value="MEMBRANE TRANSPORTER PROTEIN"/>
    <property type="match status" value="1"/>
</dbReference>
<sequence>MLIFIGVMGVIFLASLVKSTFGFGEGMVNMSLLTLLLGLDQAVPLVAILALGGSAYIIIQDYKTMDWRELFPLLIGALIAAPLGLSVAQFLPAIWMRKLLGLLIMAFAIYKLYQSYQLAEEVGEPKGPSGRKWGYLFGFFGGLFGAAYNVAGPAGVLYGNFRAWRPAVFRVTLQGYYLLLGLAVVSGHGYMGRYTSDILQMAGFALIPIISGVILGRFFNSKLSNPALFNKLVYGLLIVLGLILIFK</sequence>
<evidence type="ECO:0000256" key="3">
    <source>
        <dbReference type="ARBA" id="ARBA00022448"/>
    </source>
</evidence>
<dbReference type="AlphaFoldDB" id="J0P8F4"/>
<organism evidence="9 10">
    <name type="scientific">Saprospira grandis DSM 2844</name>
    <dbReference type="NCBI Taxonomy" id="694433"/>
    <lineage>
        <taxon>Bacteria</taxon>
        <taxon>Pseudomonadati</taxon>
        <taxon>Bacteroidota</taxon>
        <taxon>Saprospiria</taxon>
        <taxon>Saprospirales</taxon>
        <taxon>Saprospiraceae</taxon>
        <taxon>Saprospira</taxon>
    </lineage>
</organism>
<dbReference type="GO" id="GO:0005886">
    <property type="term" value="C:plasma membrane"/>
    <property type="evidence" value="ECO:0007669"/>
    <property type="project" value="UniProtKB-SubCell"/>
</dbReference>
<feature type="transmembrane region" description="Helical" evidence="8">
    <location>
        <begin position="228"/>
        <end position="246"/>
    </location>
</feature>
<keyword evidence="3" id="KW-0813">Transport</keyword>
<reference evidence="10" key="1">
    <citation type="journal article" date="2012" name="Stand. Genomic Sci.">
        <title>Permanent draft genome sequence of the gliding predator Saprospira grandis strain Sa g1 (= HR1).</title>
        <authorList>
            <person name="Mavromatis K."/>
            <person name="Chertkov O."/>
            <person name="Lapidus A."/>
            <person name="Nolan M."/>
            <person name="Lucas S."/>
            <person name="Tice H."/>
            <person name="Del Rio T.G."/>
            <person name="Cheng J.F."/>
            <person name="Han C."/>
            <person name="Tapia R."/>
            <person name="Bruce D."/>
            <person name="Goodwin L.A."/>
            <person name="Pitluck S."/>
            <person name="Huntemann M."/>
            <person name="Liolios K."/>
            <person name="Pagani I."/>
            <person name="Ivanova N."/>
            <person name="Mikhailova N."/>
            <person name="Pati A."/>
            <person name="Chen A."/>
            <person name="Palaniappan K."/>
            <person name="Land M."/>
            <person name="Brambilla E.M."/>
            <person name="Rohde M."/>
            <person name="Spring S."/>
            <person name="Goker M."/>
            <person name="Detter J.C."/>
            <person name="Bristow J."/>
            <person name="Eisen J.A."/>
            <person name="Markowitz V."/>
            <person name="Hugenholtz P."/>
            <person name="Kyrpides N.C."/>
            <person name="Klenk H.P."/>
            <person name="Woyke T."/>
        </authorList>
    </citation>
    <scope>NUCLEOTIDE SEQUENCE [LARGE SCALE GENOMIC DNA]</scope>
    <source>
        <strain evidence="10">DSM 2844</strain>
    </source>
</reference>
<keyword evidence="6 8" id="KW-1133">Transmembrane helix</keyword>
<evidence type="ECO:0000256" key="2">
    <source>
        <dbReference type="ARBA" id="ARBA00009142"/>
    </source>
</evidence>
<evidence type="ECO:0000313" key="10">
    <source>
        <dbReference type="Proteomes" id="UP000005113"/>
    </source>
</evidence>
<evidence type="ECO:0000256" key="4">
    <source>
        <dbReference type="ARBA" id="ARBA00022475"/>
    </source>
</evidence>